<evidence type="ECO:0000259" key="3">
    <source>
        <dbReference type="SMART" id="SM00822"/>
    </source>
</evidence>
<dbReference type="RefSeq" id="WP_129888892.1">
    <property type="nucleotide sequence ID" value="NZ_CP035758.1"/>
</dbReference>
<dbReference type="GO" id="GO:0032787">
    <property type="term" value="P:monocarboxylic acid metabolic process"/>
    <property type="evidence" value="ECO:0007669"/>
    <property type="project" value="UniProtKB-ARBA"/>
</dbReference>
<dbReference type="AlphaFoldDB" id="A0A4P6JQX3"/>
<dbReference type="CDD" id="cd05233">
    <property type="entry name" value="SDR_c"/>
    <property type="match status" value="1"/>
</dbReference>
<dbReference type="PRINTS" id="PR00080">
    <property type="entry name" value="SDRFAMILY"/>
</dbReference>
<organism evidence="4 5">
    <name type="scientific">Ktedonosporobacter rubrisoli</name>
    <dbReference type="NCBI Taxonomy" id="2509675"/>
    <lineage>
        <taxon>Bacteria</taxon>
        <taxon>Bacillati</taxon>
        <taxon>Chloroflexota</taxon>
        <taxon>Ktedonobacteria</taxon>
        <taxon>Ktedonobacterales</taxon>
        <taxon>Ktedonosporobacteraceae</taxon>
        <taxon>Ktedonosporobacter</taxon>
    </lineage>
</organism>
<evidence type="ECO:0000313" key="4">
    <source>
        <dbReference type="EMBL" id="QBD77839.1"/>
    </source>
</evidence>
<gene>
    <name evidence="4" type="ORF">EPA93_18305</name>
</gene>
<accession>A0A4P6JQX3</accession>
<dbReference type="GO" id="GO:0016491">
    <property type="term" value="F:oxidoreductase activity"/>
    <property type="evidence" value="ECO:0007669"/>
    <property type="project" value="UniProtKB-KW"/>
</dbReference>
<dbReference type="InterPro" id="IPR002347">
    <property type="entry name" value="SDR_fam"/>
</dbReference>
<dbReference type="NCBIfam" id="NF009466">
    <property type="entry name" value="PRK12826.1-2"/>
    <property type="match status" value="1"/>
</dbReference>
<proteinExistence type="inferred from homology"/>
<dbReference type="NCBIfam" id="NF005559">
    <property type="entry name" value="PRK07231.1"/>
    <property type="match status" value="1"/>
</dbReference>
<comment type="similarity">
    <text evidence="1">Belongs to the short-chain dehydrogenases/reductases (SDR) family.</text>
</comment>
<dbReference type="InterPro" id="IPR036291">
    <property type="entry name" value="NAD(P)-bd_dom_sf"/>
</dbReference>
<name>A0A4P6JQX3_KTERU</name>
<dbReference type="SUPFAM" id="SSF51735">
    <property type="entry name" value="NAD(P)-binding Rossmann-fold domains"/>
    <property type="match status" value="1"/>
</dbReference>
<dbReference type="InterPro" id="IPR057326">
    <property type="entry name" value="KR_dom"/>
</dbReference>
<dbReference type="Pfam" id="PF13561">
    <property type="entry name" value="adh_short_C2"/>
    <property type="match status" value="1"/>
</dbReference>
<dbReference type="PANTHER" id="PTHR42879:SF2">
    <property type="entry name" value="3-OXOACYL-[ACYL-CARRIER-PROTEIN] REDUCTASE FABG"/>
    <property type="match status" value="1"/>
</dbReference>
<keyword evidence="5" id="KW-1185">Reference proteome</keyword>
<dbReference type="SMART" id="SM00822">
    <property type="entry name" value="PKS_KR"/>
    <property type="match status" value="1"/>
</dbReference>
<protein>
    <submittedName>
        <fullName evidence="4">SDR family oxidoreductase</fullName>
    </submittedName>
</protein>
<dbReference type="Proteomes" id="UP000290365">
    <property type="component" value="Chromosome"/>
</dbReference>
<dbReference type="OrthoDB" id="9803333at2"/>
<dbReference type="EMBL" id="CP035758">
    <property type="protein sequence ID" value="QBD77839.1"/>
    <property type="molecule type" value="Genomic_DNA"/>
</dbReference>
<sequence>MPNDHNLLLKGLRAVVTGAGRGIGRSIALALAQAGANVAISARTEADLSSLAAEIEALGSQSLQIVCDVTDVEQVQRMAETVSEKWQGIDILVNNAGNAGSHKFLNHPDELWHRMLSINLTSVYYVSKAFVPRLIEQRSGRIINVASIASRVGGRYVAAYTASKHGVLGLTRALAVELLPYNITVNAICPGYVDTPMTDSSVSNIAARTGMAEEQAREALAKTSPQQRLIEPEEVAAVAVFLALDSSKGITGQAINVDGGGVMS</sequence>
<evidence type="ECO:0000256" key="1">
    <source>
        <dbReference type="ARBA" id="ARBA00006484"/>
    </source>
</evidence>
<dbReference type="PROSITE" id="PS00061">
    <property type="entry name" value="ADH_SHORT"/>
    <property type="match status" value="1"/>
</dbReference>
<dbReference type="InterPro" id="IPR020904">
    <property type="entry name" value="Sc_DH/Rdtase_CS"/>
</dbReference>
<dbReference type="FunFam" id="3.40.50.720:FF:000084">
    <property type="entry name" value="Short-chain dehydrogenase reductase"/>
    <property type="match status" value="1"/>
</dbReference>
<dbReference type="PRINTS" id="PR00081">
    <property type="entry name" value="GDHRDH"/>
</dbReference>
<dbReference type="InterPro" id="IPR050259">
    <property type="entry name" value="SDR"/>
</dbReference>
<reference evidence="4 5" key="1">
    <citation type="submission" date="2019-01" db="EMBL/GenBank/DDBJ databases">
        <title>Ktedonosporobacter rubrisoli SCAWS-G2.</title>
        <authorList>
            <person name="Huang Y."/>
            <person name="Yan B."/>
        </authorList>
    </citation>
    <scope>NUCLEOTIDE SEQUENCE [LARGE SCALE GENOMIC DNA]</scope>
    <source>
        <strain evidence="4 5">SCAWS-G2</strain>
    </source>
</reference>
<evidence type="ECO:0000313" key="5">
    <source>
        <dbReference type="Proteomes" id="UP000290365"/>
    </source>
</evidence>
<dbReference type="KEGG" id="kbs:EPA93_18305"/>
<dbReference type="PANTHER" id="PTHR42879">
    <property type="entry name" value="3-OXOACYL-(ACYL-CARRIER-PROTEIN) REDUCTASE"/>
    <property type="match status" value="1"/>
</dbReference>
<evidence type="ECO:0000256" key="2">
    <source>
        <dbReference type="ARBA" id="ARBA00023002"/>
    </source>
</evidence>
<feature type="domain" description="Ketoreductase" evidence="3">
    <location>
        <begin position="14"/>
        <end position="182"/>
    </location>
</feature>
<dbReference type="Gene3D" id="3.40.50.720">
    <property type="entry name" value="NAD(P)-binding Rossmann-like Domain"/>
    <property type="match status" value="1"/>
</dbReference>
<keyword evidence="2" id="KW-0560">Oxidoreductase</keyword>
<dbReference type="PIRSF" id="PIRSF000126">
    <property type="entry name" value="11-beta-HSD1"/>
    <property type="match status" value="1"/>
</dbReference>